<dbReference type="PROSITE" id="PS50043">
    <property type="entry name" value="HTH_LUXR_2"/>
    <property type="match status" value="1"/>
</dbReference>
<evidence type="ECO:0000256" key="4">
    <source>
        <dbReference type="ARBA" id="ARBA00023163"/>
    </source>
</evidence>
<dbReference type="InterPro" id="IPR000792">
    <property type="entry name" value="Tscrpt_reg_LuxR_C"/>
</dbReference>
<gene>
    <name evidence="6" type="ORF">FO014_09585</name>
</gene>
<keyword evidence="7" id="KW-1185">Reference proteome</keyword>
<dbReference type="PANTHER" id="PTHR44688">
    <property type="entry name" value="DNA-BINDING TRANSCRIPTIONAL ACTIVATOR DEVR_DOSR"/>
    <property type="match status" value="1"/>
</dbReference>
<evidence type="ECO:0000256" key="1">
    <source>
        <dbReference type="ARBA" id="ARBA00023015"/>
    </source>
</evidence>
<evidence type="ECO:0000256" key="2">
    <source>
        <dbReference type="ARBA" id="ARBA00023125"/>
    </source>
</evidence>
<dbReference type="RefSeq" id="WP_160029232.1">
    <property type="nucleotide sequence ID" value="NZ_CP041764.1"/>
</dbReference>
<dbReference type="Pfam" id="PF00196">
    <property type="entry name" value="GerE"/>
    <property type="match status" value="1"/>
</dbReference>
<evidence type="ECO:0000313" key="6">
    <source>
        <dbReference type="EMBL" id="QHA87173.1"/>
    </source>
</evidence>
<dbReference type="PANTHER" id="PTHR44688:SF16">
    <property type="entry name" value="DNA-BINDING TRANSCRIPTIONAL ACTIVATOR DEVR_DOSR"/>
    <property type="match status" value="1"/>
</dbReference>
<proteinExistence type="predicted"/>
<feature type="domain" description="HTH luxR-type" evidence="5">
    <location>
        <begin position="134"/>
        <end position="199"/>
    </location>
</feature>
<dbReference type="InterPro" id="IPR036388">
    <property type="entry name" value="WH-like_DNA-bd_sf"/>
</dbReference>
<evidence type="ECO:0000313" key="7">
    <source>
        <dbReference type="Proteomes" id="UP000430368"/>
    </source>
</evidence>
<dbReference type="SUPFAM" id="SSF46894">
    <property type="entry name" value="C-terminal effector domain of the bipartite response regulators"/>
    <property type="match status" value="1"/>
</dbReference>
<dbReference type="CDD" id="cd06170">
    <property type="entry name" value="LuxR_C_like"/>
    <property type="match status" value="1"/>
</dbReference>
<protein>
    <submittedName>
        <fullName evidence="6">LuxR family transcriptional regulator</fullName>
    </submittedName>
</protein>
<organism evidence="6 7">
    <name type="scientific">Serratia rhizosphaerae</name>
    <dbReference type="NCBI Taxonomy" id="2597702"/>
    <lineage>
        <taxon>Bacteria</taxon>
        <taxon>Pseudomonadati</taxon>
        <taxon>Pseudomonadota</taxon>
        <taxon>Gammaproteobacteria</taxon>
        <taxon>Enterobacterales</taxon>
        <taxon>Yersiniaceae</taxon>
        <taxon>Serratia</taxon>
    </lineage>
</organism>
<dbReference type="Proteomes" id="UP000430368">
    <property type="component" value="Chromosome"/>
</dbReference>
<keyword evidence="1" id="KW-0805">Transcription regulation</keyword>
<keyword evidence="3" id="KW-0010">Activator</keyword>
<reference evidence="6 7" key="1">
    <citation type="submission" date="2019-07" db="EMBL/GenBank/DDBJ databases">
        <title>Serratia dokdonensis sp. nov., an elicitor of systemic resistance in Nicotiana Tabacum.</title>
        <authorList>
            <person name="Son J.-S."/>
            <person name="Hwang Y.-J."/>
            <person name="Lee S.-Y."/>
            <person name="Ghim S.-Y."/>
        </authorList>
    </citation>
    <scope>NUCLEOTIDE SEQUENCE [LARGE SCALE GENOMIC DNA]</scope>
    <source>
        <strain evidence="6 7">KUDC3025</strain>
    </source>
</reference>
<dbReference type="SMART" id="SM00421">
    <property type="entry name" value="HTH_LUXR"/>
    <property type="match status" value="1"/>
</dbReference>
<evidence type="ECO:0000256" key="3">
    <source>
        <dbReference type="ARBA" id="ARBA00023159"/>
    </source>
</evidence>
<keyword evidence="4" id="KW-0804">Transcription</keyword>
<dbReference type="PRINTS" id="PR00038">
    <property type="entry name" value="HTHLUXR"/>
</dbReference>
<sequence length="210" mass="24000">MNVVTTLAVLDDNRYFAAGLQKALTARFYAAGVETRVLEGPQAYLADLLFHYFPPGSPSCFCQYAAKRPSALSLYFAVRQPQGYGHADVRPDCRLQAGVIVQNMPIDAALRQVENALLQRRIAPPVRPYVIEHCPCQRYALTVREREIMLCLRQEMRITEIARRLAISVKTASQHKINVMHKMGFQRNAELYDWLRQGFIGERPFDERLS</sequence>
<accession>A0ABX6GLM2</accession>
<dbReference type="Gene3D" id="1.10.10.10">
    <property type="entry name" value="Winged helix-like DNA-binding domain superfamily/Winged helix DNA-binding domain"/>
    <property type="match status" value="1"/>
</dbReference>
<evidence type="ECO:0000259" key="5">
    <source>
        <dbReference type="PROSITE" id="PS50043"/>
    </source>
</evidence>
<dbReference type="EMBL" id="CP041764">
    <property type="protein sequence ID" value="QHA87173.1"/>
    <property type="molecule type" value="Genomic_DNA"/>
</dbReference>
<keyword evidence="2" id="KW-0238">DNA-binding</keyword>
<dbReference type="InterPro" id="IPR016032">
    <property type="entry name" value="Sig_transdc_resp-reg_C-effctor"/>
</dbReference>
<name>A0ABX6GLM2_9GAMM</name>